<feature type="active site" description="Proton acceptor" evidence="10">
    <location>
        <position position="87"/>
    </location>
</feature>
<evidence type="ECO:0000256" key="1">
    <source>
        <dbReference type="ARBA" id="ARBA00008023"/>
    </source>
</evidence>
<accession>B3QTV0</accession>
<dbReference type="GO" id="GO:0005829">
    <property type="term" value="C:cytosol"/>
    <property type="evidence" value="ECO:0007669"/>
    <property type="project" value="TreeGrafter"/>
</dbReference>
<evidence type="ECO:0000256" key="2">
    <source>
        <dbReference type="ARBA" id="ARBA00011738"/>
    </source>
</evidence>
<protein>
    <recommendedName>
        <fullName evidence="10">dITP/XTP pyrophosphatase</fullName>
        <ecNumber evidence="10">3.6.1.66</ecNumber>
    </recommendedName>
    <alternativeName>
        <fullName evidence="10">Non-canonical purine NTP pyrophosphatase</fullName>
    </alternativeName>
    <alternativeName>
        <fullName evidence="10">Non-standard purine NTP pyrophosphatase</fullName>
    </alternativeName>
    <alternativeName>
        <fullName evidence="10">Nucleoside-triphosphate diphosphatase</fullName>
    </alternativeName>
    <alternativeName>
        <fullName evidence="10">Nucleoside-triphosphate pyrophosphatase</fullName>
        <shortName evidence="10">NTPase</shortName>
    </alternativeName>
</protein>
<evidence type="ECO:0000256" key="5">
    <source>
        <dbReference type="ARBA" id="ARBA00022801"/>
    </source>
</evidence>
<evidence type="ECO:0000256" key="6">
    <source>
        <dbReference type="ARBA" id="ARBA00022842"/>
    </source>
</evidence>
<feature type="binding site" evidence="10">
    <location>
        <begin position="209"/>
        <end position="210"/>
    </location>
    <ligand>
        <name>substrate</name>
    </ligand>
</feature>
<comment type="similarity">
    <text evidence="1 10 11">Belongs to the HAM1 NTPase family.</text>
</comment>
<feature type="binding site" evidence="10">
    <location>
        <begin position="181"/>
        <end position="184"/>
    </location>
    <ligand>
        <name>substrate</name>
    </ligand>
</feature>
<dbReference type="GO" id="GO:0017111">
    <property type="term" value="F:ribonucleoside triphosphate phosphatase activity"/>
    <property type="evidence" value="ECO:0007669"/>
    <property type="project" value="InterPro"/>
</dbReference>
<dbReference type="STRING" id="517418.Ctha_1841"/>
<dbReference type="NCBIfam" id="NF011401">
    <property type="entry name" value="PRK14826.1"/>
    <property type="match status" value="1"/>
</dbReference>
<keyword evidence="6 10" id="KW-0460">Magnesium</keyword>
<feature type="binding site" evidence="10">
    <location>
        <begin position="18"/>
        <end position="23"/>
    </location>
    <ligand>
        <name>substrate</name>
    </ligand>
</feature>
<dbReference type="Proteomes" id="UP000001208">
    <property type="component" value="Chromosome"/>
</dbReference>
<sequence length="227" mass="24887">MIDYPEIPAGKTALILATGNRDKVAEIKPLLMPIAEHLVIFSLADLPKLPEVEENAPTLEGNAKKKAKEIFEHTQSHFANLITLADDTGLEVAALNGAPGVYSARYAATPQKEKPSYADNVDKLLSDMQNLTNRTARFRTVIALVSRTNFGKESSPIYFEEVLEATVQGEITYEKHGSSGFGYDPIFRVSEVGKTFAELSVSEKNQISHRGKAVQTAVKFLTKCFLG</sequence>
<dbReference type="GO" id="GO:0036220">
    <property type="term" value="F:ITP diphosphatase activity"/>
    <property type="evidence" value="ECO:0007669"/>
    <property type="project" value="UniProtKB-UniRule"/>
</dbReference>
<dbReference type="CDD" id="cd00515">
    <property type="entry name" value="HAM1"/>
    <property type="match status" value="1"/>
</dbReference>
<dbReference type="PANTHER" id="PTHR11067:SF9">
    <property type="entry name" value="INOSINE TRIPHOSPHATE PYROPHOSPHATASE"/>
    <property type="match status" value="1"/>
</dbReference>
<dbReference type="Pfam" id="PF01725">
    <property type="entry name" value="Ham1p_like"/>
    <property type="match status" value="1"/>
</dbReference>
<comment type="function">
    <text evidence="10">Pyrophosphatase that catalyzes the hydrolysis of nucleoside triphosphates to their monophosphate derivatives, with a high preference for the non-canonical purine nucleotides XTP (xanthosine triphosphate), dITP (deoxyinosine triphosphate) and ITP. Seems to function as a house-cleaning enzyme that removes non-canonical purine nucleotides from the nucleotide pool, thus preventing their incorporation into DNA/RNA and avoiding chromosomal lesions.</text>
</comment>
<dbReference type="Gene3D" id="3.90.950.10">
    <property type="match status" value="1"/>
</dbReference>
<organism evidence="12 13">
    <name type="scientific">Chloroherpeton thalassium (strain ATCC 35110 / GB-78)</name>
    <dbReference type="NCBI Taxonomy" id="517418"/>
    <lineage>
        <taxon>Bacteria</taxon>
        <taxon>Pseudomonadati</taxon>
        <taxon>Chlorobiota</taxon>
        <taxon>Chlorobiia</taxon>
        <taxon>Chlorobiales</taxon>
        <taxon>Chloroherpetonaceae</taxon>
        <taxon>Chloroherpeton</taxon>
    </lineage>
</organism>
<evidence type="ECO:0000256" key="11">
    <source>
        <dbReference type="RuleBase" id="RU003781"/>
    </source>
</evidence>
<keyword evidence="7 10" id="KW-0546">Nucleotide metabolism</keyword>
<dbReference type="NCBIfam" id="TIGR00042">
    <property type="entry name" value="RdgB/HAM1 family non-canonical purine NTP pyrophosphatase"/>
    <property type="match status" value="1"/>
</dbReference>
<name>B3QTV0_CHLT3</name>
<evidence type="ECO:0000256" key="3">
    <source>
        <dbReference type="ARBA" id="ARBA00022723"/>
    </source>
</evidence>
<dbReference type="HOGENOM" id="CLU_082080_0_2_10"/>
<comment type="catalytic activity">
    <reaction evidence="10">
        <text>ITP + H2O = IMP + diphosphate + H(+)</text>
        <dbReference type="Rhea" id="RHEA:29399"/>
        <dbReference type="ChEBI" id="CHEBI:15377"/>
        <dbReference type="ChEBI" id="CHEBI:15378"/>
        <dbReference type="ChEBI" id="CHEBI:33019"/>
        <dbReference type="ChEBI" id="CHEBI:58053"/>
        <dbReference type="ChEBI" id="CHEBI:61402"/>
        <dbReference type="EC" id="3.6.1.66"/>
    </reaction>
</comment>
<comment type="catalytic activity">
    <reaction evidence="9 10">
        <text>XTP + H2O = XMP + diphosphate + H(+)</text>
        <dbReference type="Rhea" id="RHEA:28610"/>
        <dbReference type="ChEBI" id="CHEBI:15377"/>
        <dbReference type="ChEBI" id="CHEBI:15378"/>
        <dbReference type="ChEBI" id="CHEBI:33019"/>
        <dbReference type="ChEBI" id="CHEBI:57464"/>
        <dbReference type="ChEBI" id="CHEBI:61314"/>
        <dbReference type="EC" id="3.6.1.66"/>
    </reaction>
</comment>
<dbReference type="GO" id="GO:0000166">
    <property type="term" value="F:nucleotide binding"/>
    <property type="evidence" value="ECO:0007669"/>
    <property type="project" value="UniProtKB-KW"/>
</dbReference>
<proteinExistence type="inferred from homology"/>
<dbReference type="AlphaFoldDB" id="B3QTV0"/>
<evidence type="ECO:0000256" key="4">
    <source>
        <dbReference type="ARBA" id="ARBA00022741"/>
    </source>
</evidence>
<comment type="cofactor">
    <cofactor evidence="10">
        <name>Mg(2+)</name>
        <dbReference type="ChEBI" id="CHEBI:18420"/>
    </cofactor>
    <text evidence="10">Binds 1 Mg(2+) ion per subunit.</text>
</comment>
<keyword evidence="4 10" id="KW-0547">Nucleotide-binding</keyword>
<keyword evidence="3 10" id="KW-0479">Metal-binding</keyword>
<dbReference type="GO" id="GO:0035870">
    <property type="term" value="F:dITP diphosphatase activity"/>
    <property type="evidence" value="ECO:0007669"/>
    <property type="project" value="UniProtKB-UniRule"/>
</dbReference>
<dbReference type="FunFam" id="3.90.950.10:FF:000001">
    <property type="entry name" value="dITP/XTP pyrophosphatase"/>
    <property type="match status" value="1"/>
</dbReference>
<gene>
    <name evidence="12" type="ordered locus">Ctha_1841</name>
</gene>
<dbReference type="eggNOG" id="COG0127">
    <property type="taxonomic scope" value="Bacteria"/>
</dbReference>
<dbReference type="PANTHER" id="PTHR11067">
    <property type="entry name" value="INOSINE TRIPHOSPHATE PYROPHOSPHATASE/HAM1 PROTEIN"/>
    <property type="match status" value="1"/>
</dbReference>
<dbReference type="RefSeq" id="WP_012500382.1">
    <property type="nucleotide sequence ID" value="NC_011026.1"/>
</dbReference>
<dbReference type="OrthoDB" id="9807456at2"/>
<dbReference type="GO" id="GO:0046872">
    <property type="term" value="F:metal ion binding"/>
    <property type="evidence" value="ECO:0007669"/>
    <property type="project" value="UniProtKB-KW"/>
</dbReference>
<dbReference type="InterPro" id="IPR002637">
    <property type="entry name" value="RdgB/HAM1"/>
</dbReference>
<dbReference type="HAMAP" id="MF_01405">
    <property type="entry name" value="Non_canon_purine_NTPase"/>
    <property type="match status" value="1"/>
</dbReference>
<keyword evidence="13" id="KW-1185">Reference proteome</keyword>
<feature type="binding site" evidence="10">
    <location>
        <position position="204"/>
    </location>
    <ligand>
        <name>substrate</name>
    </ligand>
</feature>
<dbReference type="KEGG" id="cts:Ctha_1841"/>
<dbReference type="GO" id="GO:0009146">
    <property type="term" value="P:purine nucleoside triphosphate catabolic process"/>
    <property type="evidence" value="ECO:0007669"/>
    <property type="project" value="UniProtKB-UniRule"/>
</dbReference>
<dbReference type="InterPro" id="IPR020922">
    <property type="entry name" value="dITP/XTP_pyrophosphatase"/>
</dbReference>
<feature type="binding site" evidence="10">
    <location>
        <position position="88"/>
    </location>
    <ligand>
        <name>substrate</name>
    </ligand>
</feature>
<evidence type="ECO:0000256" key="8">
    <source>
        <dbReference type="ARBA" id="ARBA00051875"/>
    </source>
</evidence>
<reference evidence="12 13" key="1">
    <citation type="submission" date="2008-06" db="EMBL/GenBank/DDBJ databases">
        <title>Complete sequence of Chloroherpeton thalassium ATCC 35110.</title>
        <authorList>
            <consortium name="US DOE Joint Genome Institute"/>
            <person name="Lucas S."/>
            <person name="Copeland A."/>
            <person name="Lapidus A."/>
            <person name="Glavina del Rio T."/>
            <person name="Dalin E."/>
            <person name="Tice H."/>
            <person name="Bruce D."/>
            <person name="Goodwin L."/>
            <person name="Pitluck S."/>
            <person name="Schmutz J."/>
            <person name="Larimer F."/>
            <person name="Land M."/>
            <person name="Hauser L."/>
            <person name="Kyrpides N."/>
            <person name="Mikhailova N."/>
            <person name="Liu Z."/>
            <person name="Li T."/>
            <person name="Zhao F."/>
            <person name="Overmann J."/>
            <person name="Bryant D.A."/>
            <person name="Richardson P."/>
        </authorList>
    </citation>
    <scope>NUCLEOTIDE SEQUENCE [LARGE SCALE GENOMIC DNA]</scope>
    <source>
        <strain evidence="13">ATCC 35110 / GB-78</strain>
    </source>
</reference>
<evidence type="ECO:0000313" key="13">
    <source>
        <dbReference type="Proteomes" id="UP000001208"/>
    </source>
</evidence>
<dbReference type="GO" id="GO:0036222">
    <property type="term" value="F:XTP diphosphatase activity"/>
    <property type="evidence" value="ECO:0007669"/>
    <property type="project" value="UniProtKB-UniRule"/>
</dbReference>
<comment type="catalytic activity">
    <reaction evidence="8 10">
        <text>dITP + H2O = dIMP + diphosphate + H(+)</text>
        <dbReference type="Rhea" id="RHEA:28342"/>
        <dbReference type="ChEBI" id="CHEBI:15377"/>
        <dbReference type="ChEBI" id="CHEBI:15378"/>
        <dbReference type="ChEBI" id="CHEBI:33019"/>
        <dbReference type="ChEBI" id="CHEBI:61194"/>
        <dbReference type="ChEBI" id="CHEBI:61382"/>
        <dbReference type="EC" id="3.6.1.66"/>
    </reaction>
</comment>
<feature type="binding site" evidence="10">
    <location>
        <position position="87"/>
    </location>
    <ligand>
        <name>Mg(2+)</name>
        <dbReference type="ChEBI" id="CHEBI:18420"/>
    </ligand>
</feature>
<dbReference type="EC" id="3.6.1.66" evidence="10"/>
<dbReference type="GO" id="GO:0009117">
    <property type="term" value="P:nucleotide metabolic process"/>
    <property type="evidence" value="ECO:0007669"/>
    <property type="project" value="UniProtKB-KW"/>
</dbReference>
<evidence type="ECO:0000313" key="12">
    <source>
        <dbReference type="EMBL" id="ACF14298.1"/>
    </source>
</evidence>
<comment type="subunit">
    <text evidence="2 10">Homodimer.</text>
</comment>
<evidence type="ECO:0000256" key="9">
    <source>
        <dbReference type="ARBA" id="ARBA00052017"/>
    </source>
</evidence>
<dbReference type="EMBL" id="CP001100">
    <property type="protein sequence ID" value="ACF14298.1"/>
    <property type="molecule type" value="Genomic_DNA"/>
</dbReference>
<evidence type="ECO:0000256" key="10">
    <source>
        <dbReference type="HAMAP-Rule" id="MF_01405"/>
    </source>
</evidence>
<keyword evidence="5 10" id="KW-0378">Hydrolase</keyword>
<dbReference type="SUPFAM" id="SSF52972">
    <property type="entry name" value="ITPase-like"/>
    <property type="match status" value="1"/>
</dbReference>
<feature type="binding site" evidence="10">
    <location>
        <position position="53"/>
    </location>
    <ligand>
        <name>Mg(2+)</name>
        <dbReference type="ChEBI" id="CHEBI:18420"/>
    </ligand>
</feature>
<dbReference type="InterPro" id="IPR029001">
    <property type="entry name" value="ITPase-like_fam"/>
</dbReference>
<evidence type="ECO:0000256" key="7">
    <source>
        <dbReference type="ARBA" id="ARBA00023080"/>
    </source>
</evidence>